<protein>
    <recommendedName>
        <fullName evidence="3">HTH iclR-type domain-containing protein</fullName>
    </recommendedName>
</protein>
<keyword evidence="2" id="KW-1185">Reference proteome</keyword>
<reference evidence="1 2" key="1">
    <citation type="journal article" date="2019" name="Int. J. Syst. Evol. Microbiol.">
        <title>The Global Catalogue of Microorganisms (GCM) 10K type strain sequencing project: providing services to taxonomists for standard genome sequencing and annotation.</title>
        <authorList>
            <consortium name="The Broad Institute Genomics Platform"/>
            <consortium name="The Broad Institute Genome Sequencing Center for Infectious Disease"/>
            <person name="Wu L."/>
            <person name="Ma J."/>
        </authorList>
    </citation>
    <scope>NUCLEOTIDE SEQUENCE [LARGE SCALE GENOMIC DNA]</scope>
    <source>
        <strain evidence="1 2">JCM 6922</strain>
    </source>
</reference>
<dbReference type="InterPro" id="IPR036390">
    <property type="entry name" value="WH_DNA-bd_sf"/>
</dbReference>
<comment type="caution">
    <text evidence="1">The sequence shown here is derived from an EMBL/GenBank/DDBJ whole genome shotgun (WGS) entry which is preliminary data.</text>
</comment>
<dbReference type="EMBL" id="BAAATK010000015">
    <property type="protein sequence ID" value="GAA2436776.1"/>
    <property type="molecule type" value="Genomic_DNA"/>
</dbReference>
<organism evidence="1 2">
    <name type="scientific">Streptomyces glaucus</name>
    <dbReference type="NCBI Taxonomy" id="284029"/>
    <lineage>
        <taxon>Bacteria</taxon>
        <taxon>Bacillati</taxon>
        <taxon>Actinomycetota</taxon>
        <taxon>Actinomycetes</taxon>
        <taxon>Kitasatosporales</taxon>
        <taxon>Streptomycetaceae</taxon>
        <taxon>Streptomyces</taxon>
    </lineage>
</organism>
<evidence type="ECO:0008006" key="3">
    <source>
        <dbReference type="Google" id="ProtNLM"/>
    </source>
</evidence>
<evidence type="ECO:0000313" key="1">
    <source>
        <dbReference type="EMBL" id="GAA2436776.1"/>
    </source>
</evidence>
<gene>
    <name evidence="1" type="ORF">GCM10010421_28180</name>
</gene>
<evidence type="ECO:0000313" key="2">
    <source>
        <dbReference type="Proteomes" id="UP001500460"/>
    </source>
</evidence>
<sequence length="128" mass="14244">MVRKRDCWVESGYGRVNARKRFVNVPGLSERLSVPATTVRNHIQLLAASGLLDPPNPMALAYRPSVKGEVVLDICRILTETAKPDGDVTSEFLYVLEVLGLRCASEPISMTWLPGLTGHSLPLRQRRF</sequence>
<proteinExistence type="predicted"/>
<name>A0ABN3JSI5_9ACTN</name>
<accession>A0ABN3JSI5</accession>
<dbReference type="Proteomes" id="UP001500460">
    <property type="component" value="Unassembled WGS sequence"/>
</dbReference>
<dbReference type="SUPFAM" id="SSF46785">
    <property type="entry name" value="Winged helix' DNA-binding domain"/>
    <property type="match status" value="1"/>
</dbReference>